<comment type="pathway">
    <text evidence="1">Porphyrin-containing compound metabolism; siroheme biosynthesis; sirohydrochlorin from precorrin-2: step 1/1.</text>
</comment>
<dbReference type="InterPro" id="IPR036291">
    <property type="entry name" value="NAD(P)-bd_dom_sf"/>
</dbReference>
<comment type="catalytic activity">
    <reaction evidence="6">
        <text>precorrin-2 + NAD(+) = sirohydrochlorin + NADH + 2 H(+)</text>
        <dbReference type="Rhea" id="RHEA:15613"/>
        <dbReference type="ChEBI" id="CHEBI:15378"/>
        <dbReference type="ChEBI" id="CHEBI:57540"/>
        <dbReference type="ChEBI" id="CHEBI:57945"/>
        <dbReference type="ChEBI" id="CHEBI:58351"/>
        <dbReference type="ChEBI" id="CHEBI:58827"/>
        <dbReference type="EC" id="1.3.1.76"/>
    </reaction>
</comment>
<evidence type="ECO:0000256" key="5">
    <source>
        <dbReference type="ARBA" id="ARBA00023244"/>
    </source>
</evidence>
<evidence type="ECO:0000256" key="2">
    <source>
        <dbReference type="ARBA" id="ARBA00012400"/>
    </source>
</evidence>
<gene>
    <name evidence="8" type="ORF">JOC83_003524</name>
</gene>
<dbReference type="Gene3D" id="1.10.8.610">
    <property type="entry name" value="SirC, precorrin-2 dehydrogenase, C-terminal helical domain-like"/>
    <property type="match status" value="1"/>
</dbReference>
<evidence type="ECO:0000256" key="4">
    <source>
        <dbReference type="ARBA" id="ARBA00023027"/>
    </source>
</evidence>
<dbReference type="InterPro" id="IPR042518">
    <property type="entry name" value="SirC_C"/>
</dbReference>
<feature type="domain" description="Siroheme synthase central" evidence="7">
    <location>
        <begin position="116"/>
        <end position="134"/>
    </location>
</feature>
<evidence type="ECO:0000259" key="7">
    <source>
        <dbReference type="Pfam" id="PF14824"/>
    </source>
</evidence>
<evidence type="ECO:0000313" key="9">
    <source>
        <dbReference type="Proteomes" id="UP000809829"/>
    </source>
</evidence>
<keyword evidence="8" id="KW-0456">Lyase</keyword>
<dbReference type="RefSeq" id="WP_205188662.1">
    <property type="nucleotide sequence ID" value="NZ_JAFBFC010000007.1"/>
</dbReference>
<dbReference type="EMBL" id="JAFBFC010000007">
    <property type="protein sequence ID" value="MBM7704667.1"/>
    <property type="molecule type" value="Genomic_DNA"/>
</dbReference>
<dbReference type="Pfam" id="PF14824">
    <property type="entry name" value="Sirohm_synth_M"/>
    <property type="match status" value="1"/>
</dbReference>
<keyword evidence="3 8" id="KW-0560">Oxidoreductase</keyword>
<name>A0ABS2R0C3_9BACI</name>
<evidence type="ECO:0000256" key="6">
    <source>
        <dbReference type="ARBA" id="ARBA00047561"/>
    </source>
</evidence>
<evidence type="ECO:0000256" key="1">
    <source>
        <dbReference type="ARBA" id="ARBA00005010"/>
    </source>
</evidence>
<dbReference type="InterPro" id="IPR028161">
    <property type="entry name" value="Met8-like"/>
</dbReference>
<dbReference type="GO" id="GO:0043115">
    <property type="term" value="F:precorrin-2 dehydrogenase activity"/>
    <property type="evidence" value="ECO:0007669"/>
    <property type="project" value="UniProtKB-EC"/>
</dbReference>
<reference evidence="8 9" key="1">
    <citation type="submission" date="2021-01" db="EMBL/GenBank/DDBJ databases">
        <title>Genomic Encyclopedia of Type Strains, Phase IV (KMG-IV): sequencing the most valuable type-strain genomes for metagenomic binning, comparative biology and taxonomic classification.</title>
        <authorList>
            <person name="Goeker M."/>
        </authorList>
    </citation>
    <scope>NUCLEOTIDE SEQUENCE [LARGE SCALE GENOMIC DNA]</scope>
    <source>
        <strain evidence="8 9">DSM 104297</strain>
    </source>
</reference>
<dbReference type="GO" id="GO:0051266">
    <property type="term" value="F:sirohydrochlorin ferrochelatase activity"/>
    <property type="evidence" value="ECO:0007669"/>
    <property type="project" value="UniProtKB-EC"/>
</dbReference>
<dbReference type="NCBIfam" id="TIGR01470">
    <property type="entry name" value="cysG_Nterm"/>
    <property type="match status" value="1"/>
</dbReference>
<keyword evidence="9" id="KW-1185">Reference proteome</keyword>
<proteinExistence type="predicted"/>
<dbReference type="Proteomes" id="UP000809829">
    <property type="component" value="Unassembled WGS sequence"/>
</dbReference>
<protein>
    <recommendedName>
        <fullName evidence="2">precorrin-2 dehydrogenase</fullName>
        <ecNumber evidence="2">1.3.1.76</ecNumber>
    </recommendedName>
</protein>
<keyword evidence="5" id="KW-0627">Porphyrin biosynthesis</keyword>
<dbReference type="SUPFAM" id="SSF75615">
    <property type="entry name" value="Siroheme synthase middle domains-like"/>
    <property type="match status" value="1"/>
</dbReference>
<dbReference type="NCBIfam" id="NF005222">
    <property type="entry name" value="PRK06718.1"/>
    <property type="match status" value="1"/>
</dbReference>
<dbReference type="PANTHER" id="PTHR35330:SF1">
    <property type="entry name" value="SIROHEME BIOSYNTHESIS PROTEIN MET8"/>
    <property type="match status" value="1"/>
</dbReference>
<comment type="caution">
    <text evidence="8">The sequence shown here is derived from an EMBL/GenBank/DDBJ whole genome shotgun (WGS) entry which is preliminary data.</text>
</comment>
<accession>A0ABS2R0C3</accession>
<dbReference type="PANTHER" id="PTHR35330">
    <property type="entry name" value="SIROHEME BIOSYNTHESIS PROTEIN MET8"/>
    <property type="match status" value="1"/>
</dbReference>
<evidence type="ECO:0000256" key="3">
    <source>
        <dbReference type="ARBA" id="ARBA00023002"/>
    </source>
</evidence>
<dbReference type="Pfam" id="PF13241">
    <property type="entry name" value="NAD_binding_7"/>
    <property type="match status" value="1"/>
</dbReference>
<organism evidence="8 9">
    <name type="scientific">Priestia iocasae</name>
    <dbReference type="NCBI Taxonomy" id="2291674"/>
    <lineage>
        <taxon>Bacteria</taxon>
        <taxon>Bacillati</taxon>
        <taxon>Bacillota</taxon>
        <taxon>Bacilli</taxon>
        <taxon>Bacillales</taxon>
        <taxon>Bacillaceae</taxon>
        <taxon>Priestia</taxon>
    </lineage>
</organism>
<dbReference type="InterPro" id="IPR006367">
    <property type="entry name" value="Sirohaem_synthase_N"/>
</dbReference>
<evidence type="ECO:0000313" key="8">
    <source>
        <dbReference type="EMBL" id="MBM7704667.1"/>
    </source>
</evidence>
<dbReference type="Gene3D" id="3.40.50.720">
    <property type="entry name" value="NAD(P)-binding Rossmann-like Domain"/>
    <property type="match status" value="1"/>
</dbReference>
<sequence length="204" mass="23311">MYAVMIDLTHKNIVIVGGGSVATRKVQSLLKERAYITVIAPWFTEELLELEQERKVQLIRKEVEKRDIEAAFLIIVATNHSQVNEAIVKCASPSQLVNVVEKPENGNITFPAQFSRGKLSIAVSTNGASPLLAKGLIKNLKEQYDDSYEQYMDFLYECRSIIKHSTFDAKRKRQLLQKALRDEYRHSLTLQTEFIQELQQVSLL</sequence>
<dbReference type="EC" id="1.3.1.76" evidence="2"/>
<dbReference type="Pfam" id="PF22440">
    <property type="entry name" value="SirC_C"/>
    <property type="match status" value="1"/>
</dbReference>
<keyword evidence="4" id="KW-0520">NAD</keyword>
<dbReference type="InterPro" id="IPR028281">
    <property type="entry name" value="Sirohaem_synthase_central"/>
</dbReference>
<dbReference type="SUPFAM" id="SSF51735">
    <property type="entry name" value="NAD(P)-binding Rossmann-fold domains"/>
    <property type="match status" value="1"/>
</dbReference>